<dbReference type="RefSeq" id="WP_186767623.1">
    <property type="nucleotide sequence ID" value="NZ_SJPF01000003.1"/>
</dbReference>
<name>A0A5C5V2P7_9BACT</name>
<reference evidence="1 2" key="1">
    <citation type="submission" date="2019-02" db="EMBL/GenBank/DDBJ databases">
        <title>Deep-cultivation of Planctomycetes and their phenomic and genomic characterization uncovers novel biology.</title>
        <authorList>
            <person name="Wiegand S."/>
            <person name="Jogler M."/>
            <person name="Boedeker C."/>
            <person name="Pinto D."/>
            <person name="Vollmers J."/>
            <person name="Rivas-Marin E."/>
            <person name="Kohn T."/>
            <person name="Peeters S.H."/>
            <person name="Heuer A."/>
            <person name="Rast P."/>
            <person name="Oberbeckmann S."/>
            <person name="Bunk B."/>
            <person name="Jeske O."/>
            <person name="Meyerdierks A."/>
            <person name="Storesund J.E."/>
            <person name="Kallscheuer N."/>
            <person name="Luecker S."/>
            <person name="Lage O.M."/>
            <person name="Pohl T."/>
            <person name="Merkel B.J."/>
            <person name="Hornburger P."/>
            <person name="Mueller R.-W."/>
            <person name="Bruemmer F."/>
            <person name="Labrenz M."/>
            <person name="Spormann A.M."/>
            <person name="Op Den Camp H."/>
            <person name="Overmann J."/>
            <person name="Amann R."/>
            <person name="Jetten M.S.M."/>
            <person name="Mascher T."/>
            <person name="Medema M.H."/>
            <person name="Devos D.P."/>
            <person name="Kaster A.-K."/>
            <person name="Ovreas L."/>
            <person name="Rohde M."/>
            <person name="Galperin M.Y."/>
            <person name="Jogler C."/>
        </authorList>
    </citation>
    <scope>NUCLEOTIDE SEQUENCE [LARGE SCALE GENOMIC DNA]</scope>
    <source>
        <strain evidence="1 2">Enr8</strain>
    </source>
</reference>
<evidence type="ECO:0000313" key="2">
    <source>
        <dbReference type="Proteomes" id="UP000318878"/>
    </source>
</evidence>
<gene>
    <name evidence="1" type="ORF">Enr8_25840</name>
</gene>
<protein>
    <submittedName>
        <fullName evidence="1">Uncharacterized protein</fullName>
    </submittedName>
</protein>
<evidence type="ECO:0000313" key="1">
    <source>
        <dbReference type="EMBL" id="TWT32778.1"/>
    </source>
</evidence>
<organism evidence="1 2">
    <name type="scientific">Blastopirellula retiformator</name>
    <dbReference type="NCBI Taxonomy" id="2527970"/>
    <lineage>
        <taxon>Bacteria</taxon>
        <taxon>Pseudomonadati</taxon>
        <taxon>Planctomycetota</taxon>
        <taxon>Planctomycetia</taxon>
        <taxon>Pirellulales</taxon>
        <taxon>Pirellulaceae</taxon>
        <taxon>Blastopirellula</taxon>
    </lineage>
</organism>
<comment type="caution">
    <text evidence="1">The sequence shown here is derived from an EMBL/GenBank/DDBJ whole genome shotgun (WGS) entry which is preliminary data.</text>
</comment>
<proteinExistence type="predicted"/>
<dbReference type="AlphaFoldDB" id="A0A5C5V2P7"/>
<dbReference type="EMBL" id="SJPF01000003">
    <property type="protein sequence ID" value="TWT32778.1"/>
    <property type="molecule type" value="Genomic_DNA"/>
</dbReference>
<dbReference type="Proteomes" id="UP000318878">
    <property type="component" value="Unassembled WGS sequence"/>
</dbReference>
<accession>A0A5C5V2P7</accession>
<sequence length="57" mass="5974">MHAAALLMCEIVAGADVRESIATPQAMSDLLTSELAIPAADYFSARPAVVVTKEKAQ</sequence>
<keyword evidence="2" id="KW-1185">Reference proteome</keyword>